<sequence>MQVWDAVYHYTVVDARSDNILDSESEPLKMGYSHNGLQHSCKVVCSGGDLGGVTFQTVEVVQLRLSFLSQYQFNKPLSKP</sequence>
<gene>
    <name evidence="1" type="ORF">ALC56_02603</name>
</gene>
<keyword evidence="2" id="KW-1185">Reference proteome</keyword>
<reference evidence="1 2" key="1">
    <citation type="submission" date="2016-03" db="EMBL/GenBank/DDBJ databases">
        <title>Trachymyrmex septentrionalis WGS genome.</title>
        <authorList>
            <person name="Nygaard S."/>
            <person name="Hu H."/>
            <person name="Boomsma J."/>
            <person name="Zhang G."/>
        </authorList>
    </citation>
    <scope>NUCLEOTIDE SEQUENCE [LARGE SCALE GENOMIC DNA]</scope>
    <source>
        <strain evidence="1">Tsep2-gDNA-1</strain>
        <tissue evidence="1">Whole body</tissue>
    </source>
</reference>
<accession>A0A195FQU5</accession>
<dbReference type="Proteomes" id="UP000078541">
    <property type="component" value="Unassembled WGS sequence"/>
</dbReference>
<proteinExistence type="predicted"/>
<dbReference type="EMBL" id="KQ981305">
    <property type="protein sequence ID" value="KYN42801.1"/>
    <property type="molecule type" value="Genomic_DNA"/>
</dbReference>
<evidence type="ECO:0000313" key="1">
    <source>
        <dbReference type="EMBL" id="KYN42801.1"/>
    </source>
</evidence>
<protein>
    <submittedName>
        <fullName evidence="1">Uncharacterized protein</fullName>
    </submittedName>
</protein>
<dbReference type="AlphaFoldDB" id="A0A195FQU5"/>
<evidence type="ECO:0000313" key="2">
    <source>
        <dbReference type="Proteomes" id="UP000078541"/>
    </source>
</evidence>
<name>A0A195FQU5_9HYME</name>
<organism evidence="1 2">
    <name type="scientific">Trachymyrmex septentrionalis</name>
    <dbReference type="NCBI Taxonomy" id="34720"/>
    <lineage>
        <taxon>Eukaryota</taxon>
        <taxon>Metazoa</taxon>
        <taxon>Ecdysozoa</taxon>
        <taxon>Arthropoda</taxon>
        <taxon>Hexapoda</taxon>
        <taxon>Insecta</taxon>
        <taxon>Pterygota</taxon>
        <taxon>Neoptera</taxon>
        <taxon>Endopterygota</taxon>
        <taxon>Hymenoptera</taxon>
        <taxon>Apocrita</taxon>
        <taxon>Aculeata</taxon>
        <taxon>Formicoidea</taxon>
        <taxon>Formicidae</taxon>
        <taxon>Myrmicinae</taxon>
        <taxon>Trachymyrmex</taxon>
    </lineage>
</organism>